<proteinExistence type="predicted"/>
<dbReference type="PROSITE" id="PS50005">
    <property type="entry name" value="TPR"/>
    <property type="match status" value="1"/>
</dbReference>
<evidence type="ECO:0000313" key="2">
    <source>
        <dbReference type="EMBL" id="NYI99219.1"/>
    </source>
</evidence>
<dbReference type="AlphaFoldDB" id="A0A853BTS0"/>
<comment type="caution">
    <text evidence="2">The sequence shown here is derived from an EMBL/GenBank/DDBJ whole genome shotgun (WGS) entry which is preliminary data.</text>
</comment>
<dbReference type="InterPro" id="IPR036388">
    <property type="entry name" value="WH-like_DNA-bd_sf"/>
</dbReference>
<reference evidence="2 3" key="1">
    <citation type="submission" date="2020-07" db="EMBL/GenBank/DDBJ databases">
        <title>Sequencing the genomes of 1000 actinobacteria strains.</title>
        <authorList>
            <person name="Klenk H.-P."/>
        </authorList>
    </citation>
    <scope>NUCLEOTIDE SEQUENCE [LARGE SCALE GENOMIC DNA]</scope>
    <source>
        <strain evidence="2 3">DSM 45927</strain>
    </source>
</reference>
<dbReference type="Gene3D" id="1.25.40.10">
    <property type="entry name" value="Tetratricopeptide repeat domain"/>
    <property type="match status" value="1"/>
</dbReference>
<sequence length="631" mass="67011">MNREQPDPPAGGDRIRQTAVRAGGDVIGKKVEHHHPAGPVTALHALPTPPAGFTGRDALLEELLAAVDPTTGADRAGVVVSAVAGMGGVGKTALALAVGAAARQRGWFCAELFVDLRGHTPGAQPVDANAALDTLLRALGVDVEKIPPALEERAAFYRSALAALSDRDEHRRPVLVVADNAAAVEQVRPLLPGPGGHRLLVTSRSTLHSLAGARRIDVDVLTPKAAVALLAAILGADDSRSGRTEELAEVARWCGYLPLALEISAALLVRAPHLDPARLARRLAQEGRRLERLDDGERTVRAVFDLSVQRLTPGQARVFALLGVNPGPDIATEAAAVLTGLEAEEAEEVLQDLAGARLLTSHPGGRWSMHDLLTDHARHHLTHHTGTEVEAARRRLLDHYTRLTADAAIHLQALPGEAVPATFTGTADALAWLDTEFPNLSAAAYAAQHAGHTDIAVALPLDLGVHLDRRRRFDELISLSTLARDTARTTGRTKAEAAAWNNLGAALAGVRRFQEAIEAHTTARTLYQQTGDRHREANAVNSLGAAFLEARRFEEAVQAYTTARTLHQESGDRRREAAAVNSLGLALAGVRRFEEAVQVHTTARALFREAGDRHGEAMALDSLGTGPGGVG</sequence>
<evidence type="ECO:0000313" key="3">
    <source>
        <dbReference type="Proteomes" id="UP000575985"/>
    </source>
</evidence>
<dbReference type="Gene3D" id="3.40.50.300">
    <property type="entry name" value="P-loop containing nucleotide triphosphate hydrolases"/>
    <property type="match status" value="1"/>
</dbReference>
<dbReference type="PANTHER" id="PTHR47691:SF3">
    <property type="entry name" value="HTH-TYPE TRANSCRIPTIONAL REGULATOR RV0890C-RELATED"/>
    <property type="match status" value="1"/>
</dbReference>
<dbReference type="InterPro" id="IPR019734">
    <property type="entry name" value="TPR_rpt"/>
</dbReference>
<feature type="repeat" description="TPR" evidence="1">
    <location>
        <begin position="537"/>
        <end position="570"/>
    </location>
</feature>
<dbReference type="Pfam" id="PF13424">
    <property type="entry name" value="TPR_12"/>
    <property type="match status" value="1"/>
</dbReference>
<dbReference type="InterPro" id="IPR027417">
    <property type="entry name" value="P-loop_NTPase"/>
</dbReference>
<dbReference type="SMART" id="SM00028">
    <property type="entry name" value="TPR"/>
    <property type="match status" value="3"/>
</dbReference>
<dbReference type="InterPro" id="IPR011990">
    <property type="entry name" value="TPR-like_helical_dom_sf"/>
</dbReference>
<name>A0A853BTS0_9ACTN</name>
<dbReference type="PRINTS" id="PR00364">
    <property type="entry name" value="DISEASERSIST"/>
</dbReference>
<protein>
    <submittedName>
        <fullName evidence="2">Tetratricopeptide (TPR) repeat protein</fullName>
    </submittedName>
</protein>
<dbReference type="PANTHER" id="PTHR47691">
    <property type="entry name" value="REGULATOR-RELATED"/>
    <property type="match status" value="1"/>
</dbReference>
<evidence type="ECO:0000256" key="1">
    <source>
        <dbReference type="PROSITE-ProRule" id="PRU00339"/>
    </source>
</evidence>
<dbReference type="Gene3D" id="1.10.10.10">
    <property type="entry name" value="Winged helix-like DNA-binding domain superfamily/Winged helix DNA-binding domain"/>
    <property type="match status" value="1"/>
</dbReference>
<gene>
    <name evidence="2" type="ORF">HNR12_005496</name>
</gene>
<accession>A0A853BTS0</accession>
<keyword evidence="3" id="KW-1185">Reference proteome</keyword>
<dbReference type="Proteomes" id="UP000575985">
    <property type="component" value="Unassembled WGS sequence"/>
</dbReference>
<keyword evidence="1" id="KW-0802">TPR repeat</keyword>
<organism evidence="2 3">
    <name type="scientific">Streptomonospora nanhaiensis</name>
    <dbReference type="NCBI Taxonomy" id="1323731"/>
    <lineage>
        <taxon>Bacteria</taxon>
        <taxon>Bacillati</taxon>
        <taxon>Actinomycetota</taxon>
        <taxon>Actinomycetes</taxon>
        <taxon>Streptosporangiales</taxon>
        <taxon>Nocardiopsidaceae</taxon>
        <taxon>Streptomonospora</taxon>
    </lineage>
</organism>
<dbReference type="SUPFAM" id="SSF52540">
    <property type="entry name" value="P-loop containing nucleoside triphosphate hydrolases"/>
    <property type="match status" value="1"/>
</dbReference>
<dbReference type="RefSeq" id="WP_179770231.1">
    <property type="nucleotide sequence ID" value="NZ_JACCFO010000001.1"/>
</dbReference>
<dbReference type="SUPFAM" id="SSF48452">
    <property type="entry name" value="TPR-like"/>
    <property type="match status" value="1"/>
</dbReference>
<dbReference type="EMBL" id="JACCFO010000001">
    <property type="protein sequence ID" value="NYI99219.1"/>
    <property type="molecule type" value="Genomic_DNA"/>
</dbReference>